<proteinExistence type="predicted"/>
<dbReference type="Proteomes" id="UP001291309">
    <property type="component" value="Unassembled WGS sequence"/>
</dbReference>
<accession>A0ABU5HHT6</accession>
<protein>
    <submittedName>
        <fullName evidence="1">Uncharacterized protein</fullName>
    </submittedName>
</protein>
<comment type="caution">
    <text evidence="1">The sequence shown here is derived from an EMBL/GenBank/DDBJ whole genome shotgun (WGS) entry which is preliminary data.</text>
</comment>
<reference evidence="1 2" key="1">
    <citation type="submission" date="2023-12" db="EMBL/GenBank/DDBJ databases">
        <title>the genome sequence of Hyalangium sp. s54d21.</title>
        <authorList>
            <person name="Zhang X."/>
        </authorList>
    </citation>
    <scope>NUCLEOTIDE SEQUENCE [LARGE SCALE GENOMIC DNA]</scope>
    <source>
        <strain evidence="2">s54d21</strain>
    </source>
</reference>
<name>A0ABU5HHT6_9BACT</name>
<dbReference type="EMBL" id="JAXIVS010000019">
    <property type="protein sequence ID" value="MDY7232393.1"/>
    <property type="molecule type" value="Genomic_DNA"/>
</dbReference>
<evidence type="ECO:0000313" key="2">
    <source>
        <dbReference type="Proteomes" id="UP001291309"/>
    </source>
</evidence>
<dbReference type="RefSeq" id="WP_321551099.1">
    <property type="nucleotide sequence ID" value="NZ_JAXIVS010000019.1"/>
</dbReference>
<organism evidence="1 2">
    <name type="scientific">Hyalangium rubrum</name>
    <dbReference type="NCBI Taxonomy" id="3103134"/>
    <lineage>
        <taxon>Bacteria</taxon>
        <taxon>Pseudomonadati</taxon>
        <taxon>Myxococcota</taxon>
        <taxon>Myxococcia</taxon>
        <taxon>Myxococcales</taxon>
        <taxon>Cystobacterineae</taxon>
        <taxon>Archangiaceae</taxon>
        <taxon>Hyalangium</taxon>
    </lineage>
</organism>
<gene>
    <name evidence="1" type="ORF">SYV04_38755</name>
</gene>
<keyword evidence="2" id="KW-1185">Reference proteome</keyword>
<sequence>MSSAPMARGPYDKVAIRTEKISDHPANPTSSIYVSEQVARIQASASGGRLPPQSV</sequence>
<evidence type="ECO:0000313" key="1">
    <source>
        <dbReference type="EMBL" id="MDY7232393.1"/>
    </source>
</evidence>